<keyword evidence="1" id="KW-0175">Coiled coil</keyword>
<dbReference type="RefSeq" id="XP_064711102.1">
    <property type="nucleotide sequence ID" value="XM_064848478.1"/>
</dbReference>
<evidence type="ECO:0000313" key="2">
    <source>
        <dbReference type="EMBL" id="KAK5062830.1"/>
    </source>
</evidence>
<reference evidence="2 3" key="1">
    <citation type="submission" date="2023-08" db="EMBL/GenBank/DDBJ databases">
        <title>Black Yeasts Isolated from many extreme environments.</title>
        <authorList>
            <person name="Coleine C."/>
            <person name="Stajich J.E."/>
            <person name="Selbmann L."/>
        </authorList>
    </citation>
    <scope>NUCLEOTIDE SEQUENCE [LARGE SCALE GENOMIC DNA]</scope>
    <source>
        <strain evidence="2 3">CCFEE 5792</strain>
    </source>
</reference>
<gene>
    <name evidence="2" type="ORF">LTR84_004905</name>
</gene>
<protein>
    <recommendedName>
        <fullName evidence="4">Importin N-terminal domain-containing protein</fullName>
    </recommendedName>
</protein>
<proteinExistence type="predicted"/>
<keyword evidence="3" id="KW-1185">Reference proteome</keyword>
<dbReference type="GeneID" id="89973083"/>
<accession>A0AAV9NNQ0</accession>
<dbReference type="Proteomes" id="UP001358417">
    <property type="component" value="Unassembled WGS sequence"/>
</dbReference>
<evidence type="ECO:0000313" key="3">
    <source>
        <dbReference type="Proteomes" id="UP001358417"/>
    </source>
</evidence>
<comment type="caution">
    <text evidence="2">The sequence shown here is derived from an EMBL/GenBank/DDBJ whole genome shotgun (WGS) entry which is preliminary data.</text>
</comment>
<dbReference type="AlphaFoldDB" id="A0AAV9NNQ0"/>
<sequence>MATMSQSMLSELVEEIDFILLNEKPFNYQAQSRNSFQILNDLLDQDHEKTLLEQWNTIKSCQCQAIVSAAYRNRTFNQQATIFLLKLCKRPYLVKLALGLAGSNRRIFVQGILNQVLFYQSTPNIASQPLPIDNVTELCESALPYEKYGGVLYSEVLLREIGNWKHASPSVWNRRVKALFGTLGLGALAEIAEPDLELAYENWKTLMKSADHLDSMVSVHIASSLYRLGCRHDVFAVLPQSIQSVFPNMPSTLSQWLIRARQLFIPPQGAKIFKVTFIRTVKAVVDTLTERSPFHLEMTVMAAEILPHIDVRCFRDWGEEAATALEKLKEKLLEPSIPPAVMAHAFCVLRIGTTTHETDVPTNFIALFEPIVKALLLQPQPFSANEMKSPWYFVMAVIELLPISSKGSVSKESVTQCLQVVLTAVFDLCRPANLDPKNRLGIEWASTLLRALEKHMGMSMDDDGFLPNIFCNVVRNLGFPSWWTINLSNPHEPQNCARLKSCPHHAEFARQQLCKDLSRIFMEISSQIDHLADCDDIVKLRAQAKAQRDMATPNVSWDVCRFGQVPTHLEELDKEKEKFIELTRALKITEEDLLETEQTRRATNASFSRAREGKAYLLRWSQNLSSALQDLHLERGLLQEQLSATLREMERQRENDQTEKDDTIRELREQIEDMELANHGIDLYIQRQEEVARMTQERLETQIQWLRQQLDDKDKELKEAHDKEIKALLARFEDQKTAMNKQLRAYVELLEETEIESASKDATIKELELQREELSSNEQQLWEENQDLTLQLLDLVNDNEKLSEKVKELEEMSEALTLQNNHLASSEEKWKIETERLVKEASELKEREQKLLDVLQRPH</sequence>
<name>A0AAV9NNQ0_9EURO</name>
<feature type="coiled-coil region" evidence="1">
    <location>
        <begin position="635"/>
        <end position="847"/>
    </location>
</feature>
<dbReference type="EMBL" id="JAVRRD010000002">
    <property type="protein sequence ID" value="KAK5062830.1"/>
    <property type="molecule type" value="Genomic_DNA"/>
</dbReference>
<organism evidence="2 3">
    <name type="scientific">Exophiala bonariae</name>
    <dbReference type="NCBI Taxonomy" id="1690606"/>
    <lineage>
        <taxon>Eukaryota</taxon>
        <taxon>Fungi</taxon>
        <taxon>Dikarya</taxon>
        <taxon>Ascomycota</taxon>
        <taxon>Pezizomycotina</taxon>
        <taxon>Eurotiomycetes</taxon>
        <taxon>Chaetothyriomycetidae</taxon>
        <taxon>Chaetothyriales</taxon>
        <taxon>Herpotrichiellaceae</taxon>
        <taxon>Exophiala</taxon>
    </lineage>
</organism>
<evidence type="ECO:0008006" key="4">
    <source>
        <dbReference type="Google" id="ProtNLM"/>
    </source>
</evidence>
<evidence type="ECO:0000256" key="1">
    <source>
        <dbReference type="SAM" id="Coils"/>
    </source>
</evidence>